<dbReference type="RefSeq" id="WP_338393690.1">
    <property type="nucleotide sequence ID" value="NZ_AP025314.1"/>
</dbReference>
<comment type="similarity">
    <text evidence="2">Belongs to the UPF0719 family.</text>
</comment>
<feature type="transmembrane region" description="Helical" evidence="7">
    <location>
        <begin position="220"/>
        <end position="240"/>
    </location>
</feature>
<accession>A0AAU9CEX9</accession>
<dbReference type="InterPro" id="IPR007140">
    <property type="entry name" value="DUF350"/>
</dbReference>
<evidence type="ECO:0000256" key="3">
    <source>
        <dbReference type="ARBA" id="ARBA00022475"/>
    </source>
</evidence>
<dbReference type="EMBL" id="AP025314">
    <property type="protein sequence ID" value="BDD08428.1"/>
    <property type="molecule type" value="Genomic_DNA"/>
</dbReference>
<evidence type="ECO:0000313" key="8">
    <source>
        <dbReference type="EMBL" id="BDD08428.1"/>
    </source>
</evidence>
<dbReference type="Proteomes" id="UP001348817">
    <property type="component" value="Chromosome"/>
</dbReference>
<comment type="subcellular location">
    <subcellularLocation>
        <location evidence="1">Cell membrane</location>
        <topology evidence="1">Multi-pass membrane protein</topology>
    </subcellularLocation>
</comment>
<gene>
    <name evidence="8" type="ORF">FUAX_08600</name>
</gene>
<feature type="transmembrane region" description="Helical" evidence="7">
    <location>
        <begin position="6"/>
        <end position="29"/>
    </location>
</feature>
<feature type="transmembrane region" description="Helical" evidence="7">
    <location>
        <begin position="151"/>
        <end position="175"/>
    </location>
</feature>
<evidence type="ECO:0000256" key="1">
    <source>
        <dbReference type="ARBA" id="ARBA00004651"/>
    </source>
</evidence>
<evidence type="ECO:0000256" key="2">
    <source>
        <dbReference type="ARBA" id="ARBA00005779"/>
    </source>
</evidence>
<dbReference type="GO" id="GO:0005886">
    <property type="term" value="C:plasma membrane"/>
    <property type="evidence" value="ECO:0007669"/>
    <property type="project" value="UniProtKB-SubCell"/>
</dbReference>
<dbReference type="AlphaFoldDB" id="A0AAU9CEX9"/>
<evidence type="ECO:0000256" key="7">
    <source>
        <dbReference type="SAM" id="Phobius"/>
    </source>
</evidence>
<dbReference type="PANTHER" id="PTHR40043:SF1">
    <property type="entry name" value="UPF0719 INNER MEMBRANE PROTEIN YJFL"/>
    <property type="match status" value="1"/>
</dbReference>
<protein>
    <submittedName>
        <fullName evidence="8">DUF350 domain-containing protein</fullName>
    </submittedName>
</protein>
<keyword evidence="6 7" id="KW-0472">Membrane</keyword>
<evidence type="ECO:0000313" key="9">
    <source>
        <dbReference type="Proteomes" id="UP001348817"/>
    </source>
</evidence>
<keyword evidence="4 7" id="KW-0812">Transmembrane</keyword>
<evidence type="ECO:0000256" key="4">
    <source>
        <dbReference type="ARBA" id="ARBA00022692"/>
    </source>
</evidence>
<evidence type="ECO:0000256" key="6">
    <source>
        <dbReference type="ARBA" id="ARBA00023136"/>
    </source>
</evidence>
<proteinExistence type="inferred from homology"/>
<feature type="transmembrane region" description="Helical" evidence="7">
    <location>
        <begin position="50"/>
        <end position="72"/>
    </location>
</feature>
<dbReference type="PANTHER" id="PTHR40043">
    <property type="entry name" value="UPF0719 INNER MEMBRANE PROTEIN YJFL"/>
    <property type="match status" value="1"/>
</dbReference>
<sequence>MGFTDLLNGVFGTLVYTLAGIALIVIGKLAYQVFNPGVNVKDELVEKDNLAFAVAHMGYFVGLLISIGSVLTGPSDGLLIDIINIGIYGLLSILLLNLAIIINDKLILRKFDIKKEIITDRNVGSGAAEAGAAIATGLVICGSLYGEGTIWTALVFWVVGQAVLIATSFLYNAMLPYDIHDHIEKDNVAVGVGFAGALIALGNLIRNGLVSDFTDWSESAIYLGFDVVVGLLMLPIARWGTDKILLPGRRLTDEIVNQDKPNVGAAILEAFSYIGGSVLICWALA</sequence>
<reference evidence="8 9" key="1">
    <citation type="submission" date="2021-12" db="EMBL/GenBank/DDBJ databases">
        <title>Genome sequencing of bacteria with rrn-lacking chromosome and rrn-plasmid.</title>
        <authorList>
            <person name="Anda M."/>
            <person name="Iwasaki W."/>
        </authorList>
    </citation>
    <scope>NUCLEOTIDE SEQUENCE [LARGE SCALE GENOMIC DNA]</scope>
    <source>
        <strain evidence="8 9">DSM 100852</strain>
    </source>
</reference>
<evidence type="ECO:0000256" key="5">
    <source>
        <dbReference type="ARBA" id="ARBA00022989"/>
    </source>
</evidence>
<dbReference type="Pfam" id="PF03994">
    <property type="entry name" value="DUF350"/>
    <property type="match status" value="2"/>
</dbReference>
<name>A0AAU9CEX9_9BACT</name>
<feature type="transmembrane region" description="Helical" evidence="7">
    <location>
        <begin position="78"/>
        <end position="102"/>
    </location>
</feature>
<keyword evidence="3" id="KW-1003">Cell membrane</keyword>
<dbReference type="KEGG" id="fax:FUAX_08600"/>
<keyword evidence="9" id="KW-1185">Reference proteome</keyword>
<feature type="transmembrane region" description="Helical" evidence="7">
    <location>
        <begin position="123"/>
        <end position="145"/>
    </location>
</feature>
<keyword evidence="5 7" id="KW-1133">Transmembrane helix</keyword>
<organism evidence="8 9">
    <name type="scientific">Fulvitalea axinellae</name>
    <dbReference type="NCBI Taxonomy" id="1182444"/>
    <lineage>
        <taxon>Bacteria</taxon>
        <taxon>Pseudomonadati</taxon>
        <taxon>Bacteroidota</taxon>
        <taxon>Cytophagia</taxon>
        <taxon>Cytophagales</taxon>
        <taxon>Persicobacteraceae</taxon>
        <taxon>Fulvitalea</taxon>
    </lineage>
</organism>
<feature type="transmembrane region" description="Helical" evidence="7">
    <location>
        <begin position="187"/>
        <end position="205"/>
    </location>
</feature>